<proteinExistence type="predicted"/>
<sequence length="329" mass="37480">MANTPFNIMIVGQAGRLQFEAVLFAASLRHYAPSFTGRLYVAEPQPGANWEKDPSIHNKAVLETLRDLKAEILPFQSHAFGQSYPYGNKIEALLAMPAGEPFVFFDTDTLITGPIDQVPFDFARPSASLRREGTWPKPTLYGPDMTEIWRALYDRFGLNFDSSLDLNQPKNYWQRYLYFNAGYFYGTCPHVFGTRFLSYATSIRDDLPRALVGQSLDPWLDQIALPLVVHSLGGGRNTLPHGYLDGVTSCHYRNFPLLYARESDAVVTALETVARPNKIKKVLKLYEPMKRMIYQGRGAKVRAMFDRNNLPRKEQALRNRIKSAGYWLR</sequence>
<gene>
    <name evidence="1" type="ORF">PhaeoP97_02426</name>
</gene>
<dbReference type="EMBL" id="CP016364">
    <property type="protein sequence ID" value="APG47811.1"/>
    <property type="molecule type" value="Genomic_DNA"/>
</dbReference>
<organism evidence="1 2">
    <name type="scientific">Phaeobacter porticola</name>
    <dbReference type="NCBI Taxonomy" id="1844006"/>
    <lineage>
        <taxon>Bacteria</taxon>
        <taxon>Pseudomonadati</taxon>
        <taxon>Pseudomonadota</taxon>
        <taxon>Alphaproteobacteria</taxon>
        <taxon>Rhodobacterales</taxon>
        <taxon>Roseobacteraceae</taxon>
        <taxon>Phaeobacter</taxon>
    </lineage>
</organism>
<reference evidence="2" key="1">
    <citation type="submission" date="2016-07" db="EMBL/GenBank/DDBJ databases">
        <title>Phaeobacter portensis sp. nov., a tropodithietic acid producing bacterium isolated from a German harbor.</title>
        <authorList>
            <person name="Freese H.M."/>
            <person name="Bunk B."/>
            <person name="Breider S."/>
            <person name="Brinkhoff T."/>
        </authorList>
    </citation>
    <scope>NUCLEOTIDE SEQUENCE [LARGE SCALE GENOMIC DNA]</scope>
    <source>
        <strain evidence="2">P97</strain>
    </source>
</reference>
<dbReference type="KEGG" id="php:PhaeoP97_02426"/>
<evidence type="ECO:0000313" key="2">
    <source>
        <dbReference type="Proteomes" id="UP000183859"/>
    </source>
</evidence>
<name>A0A1L3I6Z4_9RHOB</name>
<protein>
    <recommendedName>
        <fullName evidence="3">Glycosyl transferase family 8</fullName>
    </recommendedName>
</protein>
<evidence type="ECO:0000313" key="1">
    <source>
        <dbReference type="EMBL" id="APG47811.1"/>
    </source>
</evidence>
<evidence type="ECO:0008006" key="3">
    <source>
        <dbReference type="Google" id="ProtNLM"/>
    </source>
</evidence>
<keyword evidence="2" id="KW-1185">Reference proteome</keyword>
<dbReference type="RefSeq" id="WP_072505238.1">
    <property type="nucleotide sequence ID" value="NZ_CP016364.1"/>
</dbReference>
<dbReference type="Proteomes" id="UP000183859">
    <property type="component" value="Chromosome"/>
</dbReference>
<dbReference type="OrthoDB" id="7684392at2"/>
<dbReference type="STRING" id="1844006.PhaeoP97_02426"/>
<dbReference type="AlphaFoldDB" id="A0A1L3I6Z4"/>
<accession>A0A1L3I6Z4</accession>